<dbReference type="KEGG" id="cgl:Cgl2811"/>
<sequence>MDLSWERGKWGWLSPCVVRDGCSRRVLGWAWMILKRHGLLGVRCGWRIRCGVVCLMVWFFAVHIGSVVSGVSGIGDRSVDGPDWGVF</sequence>
<feature type="transmembrane region" description="Helical" evidence="1">
    <location>
        <begin position="52"/>
        <end position="74"/>
    </location>
</feature>
<keyword evidence="1" id="KW-0812">Transmembrane</keyword>
<evidence type="ECO:0008006" key="4">
    <source>
        <dbReference type="Google" id="ProtNLM"/>
    </source>
</evidence>
<protein>
    <recommendedName>
        <fullName evidence="4">Transmembrane protein</fullName>
    </recommendedName>
</protein>
<dbReference type="AlphaFoldDB" id="Q8NLX5"/>
<keyword evidence="1" id="KW-0472">Membrane</keyword>
<reference evidence="3" key="1">
    <citation type="journal article" date="2003" name="Appl. Microbiol. Biotechnol.">
        <title>The Corynebacterium glutamicum genome: features and impacts on biotechnological processes.</title>
        <authorList>
            <person name="Ikeda M."/>
            <person name="Nakagawa S."/>
        </authorList>
    </citation>
    <scope>NUCLEOTIDE SEQUENCE [LARGE SCALE GENOMIC DNA]</scope>
    <source>
        <strain evidence="3">ATCC 13032 / DSM 20300 / BCRC 11384 / JCM 1318 / LMG 3730 / NCIMB 10025</strain>
    </source>
</reference>
<accession>Q8NLX5</accession>
<organism evidence="2 3">
    <name type="scientific">Corynebacterium glutamicum (strain ATCC 13032 / DSM 20300 / JCM 1318 / BCRC 11384 / CCUG 27702 / LMG 3730 / NBRC 12168 / NCIMB 10025 / NRRL B-2784 / 534)</name>
    <dbReference type="NCBI Taxonomy" id="196627"/>
    <lineage>
        <taxon>Bacteria</taxon>
        <taxon>Bacillati</taxon>
        <taxon>Actinomycetota</taxon>
        <taxon>Actinomycetes</taxon>
        <taxon>Mycobacteriales</taxon>
        <taxon>Corynebacteriaceae</taxon>
        <taxon>Corynebacterium</taxon>
    </lineage>
</organism>
<dbReference type="BioCyc" id="CORYNE:G18NG-12428-MONOMER"/>
<dbReference type="EMBL" id="BA000036">
    <property type="protein sequence ID" value="BAC00205.1"/>
    <property type="molecule type" value="Genomic_DNA"/>
</dbReference>
<dbReference type="Proteomes" id="UP000000582">
    <property type="component" value="Chromosome"/>
</dbReference>
<evidence type="ECO:0000313" key="3">
    <source>
        <dbReference type="Proteomes" id="UP000000582"/>
    </source>
</evidence>
<evidence type="ECO:0000313" key="2">
    <source>
        <dbReference type="EMBL" id="BAC00205.1"/>
    </source>
</evidence>
<proteinExistence type="predicted"/>
<keyword evidence="1" id="KW-1133">Transmembrane helix</keyword>
<dbReference type="HOGENOM" id="CLU_2478056_0_0_11"/>
<name>Q8NLX5_CORGL</name>
<gene>
    <name evidence="2" type="ordered locus">Cgl2811</name>
</gene>
<evidence type="ECO:0000256" key="1">
    <source>
        <dbReference type="SAM" id="Phobius"/>
    </source>
</evidence>
<keyword evidence="3" id="KW-1185">Reference proteome</keyword>